<dbReference type="SUPFAM" id="SSF56112">
    <property type="entry name" value="Protein kinase-like (PK-like)"/>
    <property type="match status" value="1"/>
</dbReference>
<dbReference type="InterPro" id="IPR001245">
    <property type="entry name" value="Ser-Thr/Tyr_kinase_cat_dom"/>
</dbReference>
<proteinExistence type="predicted"/>
<feature type="domain" description="Serine-threonine/tyrosine-protein kinase catalytic" evidence="1">
    <location>
        <begin position="1"/>
        <end position="47"/>
    </location>
</feature>
<dbReference type="EMBL" id="AP019299">
    <property type="protein sequence ID" value="BBH00519.1"/>
    <property type="molecule type" value="Genomic_DNA"/>
</dbReference>
<dbReference type="InterPro" id="IPR045272">
    <property type="entry name" value="ANXUR1/2-like"/>
</dbReference>
<name>A0A4Y1R8L6_PRUDU</name>
<keyword evidence="2" id="KW-0675">Receptor</keyword>
<keyword evidence="2" id="KW-0418">Kinase</keyword>
<dbReference type="InterPro" id="IPR011009">
    <property type="entry name" value="Kinase-like_dom_sf"/>
</dbReference>
<dbReference type="Gene3D" id="1.10.510.10">
    <property type="entry name" value="Transferase(Phosphotransferase) domain 1"/>
    <property type="match status" value="1"/>
</dbReference>
<dbReference type="PANTHER" id="PTHR27003:SF316">
    <property type="entry name" value="OS05G0280700 PROTEIN"/>
    <property type="match status" value="1"/>
</dbReference>
<dbReference type="GO" id="GO:0009506">
    <property type="term" value="C:plasmodesma"/>
    <property type="evidence" value="ECO:0007669"/>
    <property type="project" value="TreeGrafter"/>
</dbReference>
<dbReference type="GO" id="GO:0004714">
    <property type="term" value="F:transmembrane receptor protein tyrosine kinase activity"/>
    <property type="evidence" value="ECO:0007669"/>
    <property type="project" value="InterPro"/>
</dbReference>
<evidence type="ECO:0000259" key="1">
    <source>
        <dbReference type="Pfam" id="PF07714"/>
    </source>
</evidence>
<keyword evidence="2" id="KW-0808">Transferase</keyword>
<protein>
    <submittedName>
        <fullName evidence="2">Malectin/receptor-like protein kinase family protein</fullName>
    </submittedName>
</protein>
<dbReference type="AlphaFoldDB" id="A0A4Y1R8L6"/>
<accession>A0A4Y1R8L6</accession>
<dbReference type="GO" id="GO:0005886">
    <property type="term" value="C:plasma membrane"/>
    <property type="evidence" value="ECO:0007669"/>
    <property type="project" value="TreeGrafter"/>
</dbReference>
<evidence type="ECO:0000313" key="2">
    <source>
        <dbReference type="EMBL" id="BBH00519.1"/>
    </source>
</evidence>
<sequence length="66" mass="7872">MLSKPRHRQFVSLIDFCEEDDEMVLVYDYMANGTLKELLYKSNQPPMETKVHHHPYRCENHKHAIG</sequence>
<reference evidence="2" key="1">
    <citation type="journal article" date="2019" name="Science">
        <title>Mutation of a bHLH transcription factor allowed almond domestication.</title>
        <authorList>
            <person name="Sanchez-Perez R."/>
            <person name="Pavan S."/>
            <person name="Mazzeo R."/>
            <person name="Moldovan C."/>
            <person name="Aiese Cigliano R."/>
            <person name="Del Cueto J."/>
            <person name="Ricciardi F."/>
            <person name="Lotti C."/>
            <person name="Ricciardi L."/>
            <person name="Dicenta F."/>
            <person name="Lopez-Marques R.L."/>
            <person name="Lindberg Moller B."/>
        </authorList>
    </citation>
    <scope>NUCLEOTIDE SEQUENCE</scope>
</reference>
<dbReference type="PANTHER" id="PTHR27003">
    <property type="entry name" value="OS07G0166700 PROTEIN"/>
    <property type="match status" value="1"/>
</dbReference>
<organism evidence="2">
    <name type="scientific">Prunus dulcis</name>
    <name type="common">Almond</name>
    <name type="synonym">Amygdalus dulcis</name>
    <dbReference type="NCBI Taxonomy" id="3755"/>
    <lineage>
        <taxon>Eukaryota</taxon>
        <taxon>Viridiplantae</taxon>
        <taxon>Streptophyta</taxon>
        <taxon>Embryophyta</taxon>
        <taxon>Tracheophyta</taxon>
        <taxon>Spermatophyta</taxon>
        <taxon>Magnoliopsida</taxon>
        <taxon>eudicotyledons</taxon>
        <taxon>Gunneridae</taxon>
        <taxon>Pentapetalae</taxon>
        <taxon>rosids</taxon>
        <taxon>fabids</taxon>
        <taxon>Rosales</taxon>
        <taxon>Rosaceae</taxon>
        <taxon>Amygdaloideae</taxon>
        <taxon>Amygdaleae</taxon>
        <taxon>Prunus</taxon>
    </lineage>
</organism>
<gene>
    <name evidence="2" type="ORF">Prudu_010530</name>
</gene>
<dbReference type="Pfam" id="PF07714">
    <property type="entry name" value="PK_Tyr_Ser-Thr"/>
    <property type="match status" value="1"/>
</dbReference>